<organism evidence="1 2">
    <name type="scientific">Symplocastrum torsivum CPER-KK1</name>
    <dbReference type="NCBI Taxonomy" id="450513"/>
    <lineage>
        <taxon>Bacteria</taxon>
        <taxon>Bacillati</taxon>
        <taxon>Cyanobacteriota</taxon>
        <taxon>Cyanophyceae</taxon>
        <taxon>Oscillatoriophycideae</taxon>
        <taxon>Oscillatoriales</taxon>
        <taxon>Microcoleaceae</taxon>
        <taxon>Symplocastrum</taxon>
    </lineage>
</organism>
<accession>A0A951PRA4</accession>
<protein>
    <submittedName>
        <fullName evidence="1">Uncharacterized protein</fullName>
    </submittedName>
</protein>
<gene>
    <name evidence="1" type="ORF">KME25_29040</name>
</gene>
<proteinExistence type="predicted"/>
<dbReference type="Proteomes" id="UP000753908">
    <property type="component" value="Unassembled WGS sequence"/>
</dbReference>
<dbReference type="AlphaFoldDB" id="A0A951PRA4"/>
<sequence>MKLETLNEALEQFTLTTVSQDKPLLVSRLRTFLRRYILPSYGFTKTELLNHLDEYLALVPIQQFFKDATQILYTLKPLANPPSSDQTIQKEKLKNYCLALEEFLSWTHFQTHLWATSCHQILPEPLPEKELHNLKPPTPQKKLTPSLLHQPKKLREFWLNHRVQIRTAFATSYNPVYAHRSNILCTLGWLRHEHGQKKLLLAIKQESSLETLQAFIIDEIGDPCDFEGTIIEIFDLNDCPKQVTLREALAIAASQKFASDTAFGFQELHLYWSLTLLPDTPQTLAFWKLAEALRSIATFDFAPANNQQRYWMRCIQNSWQVKSIVLPNKIFNLIPDPTQAGHSLSHVLPQAALEDLHIATDIEKAIYQLLFQGEQKIREWAQKEGIDYPFETAQELFIHNRREEFRDNFQKTLLNSHPLWTNKAKQKARYRHFLKFLRNNFYDEPTVEEQYFQDLRSMGWQGYWILALWNHKNSDESFGQLWRAYWKALTAGIKLFDSCFYWRDGIPYRSKQTSQMVSVEVGLDSDRYFYWYYSS</sequence>
<name>A0A951PRA4_9CYAN</name>
<reference evidence="1" key="1">
    <citation type="submission" date="2021-05" db="EMBL/GenBank/DDBJ databases">
        <authorList>
            <person name="Pietrasiak N."/>
            <person name="Ward R."/>
            <person name="Stajich J.E."/>
            <person name="Kurbessoian T."/>
        </authorList>
    </citation>
    <scope>NUCLEOTIDE SEQUENCE</scope>
    <source>
        <strain evidence="1">CPER-KK1</strain>
    </source>
</reference>
<dbReference type="EMBL" id="JAHHIF010000062">
    <property type="protein sequence ID" value="MBW4548452.1"/>
    <property type="molecule type" value="Genomic_DNA"/>
</dbReference>
<evidence type="ECO:0000313" key="2">
    <source>
        <dbReference type="Proteomes" id="UP000753908"/>
    </source>
</evidence>
<comment type="caution">
    <text evidence="1">The sequence shown here is derived from an EMBL/GenBank/DDBJ whole genome shotgun (WGS) entry which is preliminary data.</text>
</comment>
<evidence type="ECO:0000313" key="1">
    <source>
        <dbReference type="EMBL" id="MBW4548452.1"/>
    </source>
</evidence>
<reference evidence="1" key="2">
    <citation type="journal article" date="2022" name="Microbiol. Resour. Announc.">
        <title>Metagenome Sequencing to Explore Phylogenomics of Terrestrial Cyanobacteria.</title>
        <authorList>
            <person name="Ward R.D."/>
            <person name="Stajich J.E."/>
            <person name="Johansen J.R."/>
            <person name="Huntemann M."/>
            <person name="Clum A."/>
            <person name="Foster B."/>
            <person name="Foster B."/>
            <person name="Roux S."/>
            <person name="Palaniappan K."/>
            <person name="Varghese N."/>
            <person name="Mukherjee S."/>
            <person name="Reddy T.B.K."/>
            <person name="Daum C."/>
            <person name="Copeland A."/>
            <person name="Chen I.A."/>
            <person name="Ivanova N.N."/>
            <person name="Kyrpides N.C."/>
            <person name="Shapiro N."/>
            <person name="Eloe-Fadrosh E.A."/>
            <person name="Pietrasiak N."/>
        </authorList>
    </citation>
    <scope>NUCLEOTIDE SEQUENCE</scope>
    <source>
        <strain evidence="1">CPER-KK1</strain>
    </source>
</reference>